<accession>A0A561BP98</accession>
<dbReference type="AlphaFoldDB" id="A0A561BP98"/>
<evidence type="ECO:0000256" key="1">
    <source>
        <dbReference type="SAM" id="Phobius"/>
    </source>
</evidence>
<feature type="transmembrane region" description="Helical" evidence="1">
    <location>
        <begin position="470"/>
        <end position="492"/>
    </location>
</feature>
<evidence type="ECO:0000313" key="3">
    <source>
        <dbReference type="EMBL" id="TWD80697.1"/>
    </source>
</evidence>
<keyword evidence="1" id="KW-0472">Membrane</keyword>
<dbReference type="PROSITE" id="PS50837">
    <property type="entry name" value="NACHT"/>
    <property type="match status" value="1"/>
</dbReference>
<organism evidence="3 4">
    <name type="scientific">Kribbella amoyensis</name>
    <dbReference type="NCBI Taxonomy" id="996641"/>
    <lineage>
        <taxon>Bacteria</taxon>
        <taxon>Bacillati</taxon>
        <taxon>Actinomycetota</taxon>
        <taxon>Actinomycetes</taxon>
        <taxon>Propionibacteriales</taxon>
        <taxon>Kribbellaceae</taxon>
        <taxon>Kribbella</taxon>
    </lineage>
</organism>
<gene>
    <name evidence="3" type="ORF">FB561_1784</name>
</gene>
<feature type="domain" description="NACHT" evidence="2">
    <location>
        <begin position="164"/>
        <end position="290"/>
    </location>
</feature>
<dbReference type="InterPro" id="IPR027417">
    <property type="entry name" value="P-loop_NTPase"/>
</dbReference>
<evidence type="ECO:0000313" key="4">
    <source>
        <dbReference type="Proteomes" id="UP000318380"/>
    </source>
</evidence>
<dbReference type="SUPFAM" id="SSF52540">
    <property type="entry name" value="P-loop containing nucleoside triphosphate hydrolases"/>
    <property type="match status" value="1"/>
</dbReference>
<feature type="transmembrane region" description="Helical" evidence="1">
    <location>
        <begin position="20"/>
        <end position="38"/>
    </location>
</feature>
<dbReference type="EMBL" id="VIVK01000001">
    <property type="protein sequence ID" value="TWD80697.1"/>
    <property type="molecule type" value="Genomic_DNA"/>
</dbReference>
<feature type="transmembrane region" description="Helical" evidence="1">
    <location>
        <begin position="595"/>
        <end position="613"/>
    </location>
</feature>
<keyword evidence="1" id="KW-0812">Transmembrane</keyword>
<dbReference type="Pfam" id="PF05729">
    <property type="entry name" value="NACHT"/>
    <property type="match status" value="1"/>
</dbReference>
<comment type="caution">
    <text evidence="3">The sequence shown here is derived from an EMBL/GenBank/DDBJ whole genome shotgun (WGS) entry which is preliminary data.</text>
</comment>
<dbReference type="Gene3D" id="3.40.50.300">
    <property type="entry name" value="P-loop containing nucleotide triphosphate hydrolases"/>
    <property type="match status" value="1"/>
</dbReference>
<keyword evidence="4" id="KW-1185">Reference proteome</keyword>
<dbReference type="Proteomes" id="UP000318380">
    <property type="component" value="Unassembled WGS sequence"/>
</dbReference>
<evidence type="ECO:0000259" key="2">
    <source>
        <dbReference type="PROSITE" id="PS50837"/>
    </source>
</evidence>
<dbReference type="InterPro" id="IPR007111">
    <property type="entry name" value="NACHT_NTPase"/>
</dbReference>
<feature type="transmembrane region" description="Helical" evidence="1">
    <location>
        <begin position="512"/>
        <end position="536"/>
    </location>
</feature>
<name>A0A561BP98_9ACTN</name>
<feature type="transmembrane region" description="Helical" evidence="1">
    <location>
        <begin position="440"/>
        <end position="464"/>
    </location>
</feature>
<feature type="transmembrane region" description="Helical" evidence="1">
    <location>
        <begin position="634"/>
        <end position="654"/>
    </location>
</feature>
<feature type="transmembrane region" description="Helical" evidence="1">
    <location>
        <begin position="570"/>
        <end position="589"/>
    </location>
</feature>
<sequence>MGSLGIGTLGGVRMRGVLRVGFLVFTVSLTLVLLPIAINVGTGGTAPDFLAEYVRWTWPAVGILWLAAILTGVIEYRSRRIVTRTARSADQPRNRPNALAHIERYYRQRFAGSLASRTRLALALDESSAAVVRPYDLLVRPLHSTVAEVHEDADIAAAFDELQDSMVILGAPGSGKSTLLLDLARSLADEADRDHEQPLPVLVDLAGWTGATPARPEDDDDPADSPLLANFVAWLLDELDARYQIPAPVGRVWLSRGRLALLLDGVDEITPSYRDKLAQVLDELRRRYLIGQLAITCRIQDYEQLPEPLSLYGAVRIRPLSRRQVLDYFTAAGDDLAGARAAVEQDDDLWDLVDSPLMLNVMALAYQGRDAREIAAGAVADHRRELFDTYVAEVLSRQRAVGTQYDARTAVRSLWCLAWWTRSRAGDRIAVPRWLTPNGWYGLVLPAVGSLAHKVCLPALFAGLVGGSALAASALYGVPAGLAVGVMSLLLVHIRPRPWRTFRERSERPPFLLAAVMVMAGVVAGCAAVLGTIWLLTVLPTWLGLVVEAAAIGASYGVELIVSHGDRRRWWLLLRLAVVTAGSWVVLAVTDRPGAYVSGVAIGLIVAQGIRLVKALPMDHLVYSRDREDGRDLMDLWVVAGLGAAIVVAVGLGAELGAPEPEGVLGVIAGVVAAKAWRRRPPLFAGPTSRLLHGLLLRWTGYLPWRRRAFLRYAADRFVLSRTGRGEYAFIHLLVRDHLAECDPDALAAKVDHRITTRRDSRPPRTVRAR</sequence>
<keyword evidence="1" id="KW-1133">Transmembrane helix</keyword>
<protein>
    <submittedName>
        <fullName evidence="3">NACHT domain-containing protein</fullName>
    </submittedName>
</protein>
<feature type="transmembrane region" description="Helical" evidence="1">
    <location>
        <begin position="58"/>
        <end position="76"/>
    </location>
</feature>
<feature type="transmembrane region" description="Helical" evidence="1">
    <location>
        <begin position="542"/>
        <end position="563"/>
    </location>
</feature>
<reference evidence="3 4" key="1">
    <citation type="submission" date="2019-06" db="EMBL/GenBank/DDBJ databases">
        <title>Sequencing the genomes of 1000 actinobacteria strains.</title>
        <authorList>
            <person name="Klenk H.-P."/>
        </authorList>
    </citation>
    <scope>NUCLEOTIDE SEQUENCE [LARGE SCALE GENOMIC DNA]</scope>
    <source>
        <strain evidence="3 4">DSM 24683</strain>
    </source>
</reference>
<proteinExistence type="predicted"/>